<accession>A0A0B8P0A9</accession>
<dbReference type="EMBL" id="BBRZ01000070">
    <property type="protein sequence ID" value="GAM57987.1"/>
    <property type="molecule type" value="Genomic_DNA"/>
</dbReference>
<sequence>MKSWFRFIPLILLVTYVITYDVIDQMNHMPHHSQQTEQVASK</sequence>
<gene>
    <name evidence="1" type="ORF">JCM19231_2110</name>
</gene>
<evidence type="ECO:0000313" key="1">
    <source>
        <dbReference type="EMBL" id="GAM57987.1"/>
    </source>
</evidence>
<protein>
    <submittedName>
        <fullName evidence="1">Uncharacterized protein</fullName>
    </submittedName>
</protein>
<reference evidence="1 2" key="2">
    <citation type="submission" date="2015-01" db="EMBL/GenBank/DDBJ databases">
        <authorList>
            <consortium name="NBRP consortium"/>
            <person name="Sawabe T."/>
            <person name="Meirelles P."/>
            <person name="Feng G."/>
            <person name="Sayaka M."/>
            <person name="Hattori M."/>
            <person name="Ohkuma M."/>
        </authorList>
    </citation>
    <scope>NUCLEOTIDE SEQUENCE [LARGE SCALE GENOMIC DNA]</scope>
    <source>
        <strain evidence="2">JCM 19231</strain>
    </source>
</reference>
<dbReference type="Proteomes" id="UP000031671">
    <property type="component" value="Unassembled WGS sequence"/>
</dbReference>
<name>A0A0B8P0A9_9VIBR</name>
<organism evidence="1 2">
    <name type="scientific">Vibrio ishigakensis</name>
    <dbReference type="NCBI Taxonomy" id="1481914"/>
    <lineage>
        <taxon>Bacteria</taxon>
        <taxon>Pseudomonadati</taxon>
        <taxon>Pseudomonadota</taxon>
        <taxon>Gammaproteobacteria</taxon>
        <taxon>Vibrionales</taxon>
        <taxon>Vibrionaceae</taxon>
        <taxon>Vibrio</taxon>
    </lineage>
</organism>
<dbReference type="AlphaFoldDB" id="A0A0B8P0A9"/>
<reference evidence="1 2" key="1">
    <citation type="submission" date="2015-01" db="EMBL/GenBank/DDBJ databases">
        <title>Vibrio sp. C1 JCM 19231 whole genome shotgun sequence.</title>
        <authorList>
            <person name="Sawabe T."/>
            <person name="Meirelles P."/>
            <person name="Feng G."/>
            <person name="Sayaka M."/>
            <person name="Hattori M."/>
            <person name="Ohkuma M."/>
        </authorList>
    </citation>
    <scope>NUCLEOTIDE SEQUENCE [LARGE SCALE GENOMIC DNA]</scope>
    <source>
        <strain evidence="2">JCM 19231</strain>
    </source>
</reference>
<comment type="caution">
    <text evidence="1">The sequence shown here is derived from an EMBL/GenBank/DDBJ whole genome shotgun (WGS) entry which is preliminary data.</text>
</comment>
<evidence type="ECO:0000313" key="2">
    <source>
        <dbReference type="Proteomes" id="UP000031671"/>
    </source>
</evidence>
<proteinExistence type="predicted"/>
<keyword evidence="2" id="KW-1185">Reference proteome</keyword>
<dbReference type="RefSeq" id="WP_261836513.1">
    <property type="nucleotide sequence ID" value="NZ_AP024882.1"/>
</dbReference>